<dbReference type="Proteomes" id="UP000243459">
    <property type="component" value="Chromosome 3"/>
</dbReference>
<keyword evidence="6" id="KW-1133">Transmembrane helix</keyword>
<dbReference type="EMBL" id="CM007383">
    <property type="protein sequence ID" value="ONK73985.1"/>
    <property type="molecule type" value="Genomic_DNA"/>
</dbReference>
<evidence type="ECO:0000256" key="4">
    <source>
        <dbReference type="ARBA" id="ARBA00022694"/>
    </source>
</evidence>
<gene>
    <name evidence="7" type="ORF">A4U43_C03F1610</name>
</gene>
<evidence type="ECO:0000256" key="1">
    <source>
        <dbReference type="ARBA" id="ARBA00004496"/>
    </source>
</evidence>
<organism evidence="7 8">
    <name type="scientific">Asparagus officinalis</name>
    <name type="common">Garden asparagus</name>
    <dbReference type="NCBI Taxonomy" id="4686"/>
    <lineage>
        <taxon>Eukaryota</taxon>
        <taxon>Viridiplantae</taxon>
        <taxon>Streptophyta</taxon>
        <taxon>Embryophyta</taxon>
        <taxon>Tracheophyta</taxon>
        <taxon>Spermatophyta</taxon>
        <taxon>Magnoliopsida</taxon>
        <taxon>Liliopsida</taxon>
        <taxon>Asparagales</taxon>
        <taxon>Asparagaceae</taxon>
        <taxon>Asparagoideae</taxon>
        <taxon>Asparagus</taxon>
    </lineage>
</organism>
<dbReference type="GO" id="GO:0005737">
    <property type="term" value="C:cytoplasm"/>
    <property type="evidence" value="ECO:0007669"/>
    <property type="project" value="UniProtKB-SubCell"/>
</dbReference>
<dbReference type="PANTHER" id="PTHR14344:SF3">
    <property type="entry name" value="WD REPEAT-CONTAINING PROTEIN 6"/>
    <property type="match status" value="1"/>
</dbReference>
<keyword evidence="6" id="KW-0472">Membrane</keyword>
<keyword evidence="5" id="KW-0677">Repeat</keyword>
<sequence>MDWQDNDWSYVAVAAFLVKHADSRKGDAYLLSRLNVCFVVVACRNATLIPWAFLLPYRLWVYFFTLVSHTSRILALQHLVIPSFVQDENTVRSGNSYIIIRGSSDGSITLDSTTAIDGFMQRTLEFRQEMLMYCQRRPQTGRISQGDGWWKSLKNQSSQETIRVSLTMQKLAIVVMAKVPNKFQLTPHLDANTLTSAQKSTNIPSSEICQILRLHIFQFNSSVWRSLPPCFRKKRFSAVKT</sequence>
<protein>
    <submittedName>
        <fullName evidence="7">Uncharacterized protein</fullName>
    </submittedName>
</protein>
<keyword evidence="3" id="KW-0853">WD repeat</keyword>
<dbReference type="PANTHER" id="PTHR14344">
    <property type="entry name" value="WD REPEAT PROTEIN"/>
    <property type="match status" value="1"/>
</dbReference>
<dbReference type="InterPro" id="IPR051973">
    <property type="entry name" value="tRNA_Anticodon_Mtase-Reg"/>
</dbReference>
<comment type="subcellular location">
    <subcellularLocation>
        <location evidence="1">Cytoplasm</location>
    </subcellularLocation>
</comment>
<evidence type="ECO:0000256" key="5">
    <source>
        <dbReference type="ARBA" id="ARBA00022737"/>
    </source>
</evidence>
<dbReference type="GO" id="GO:0030488">
    <property type="term" value="P:tRNA methylation"/>
    <property type="evidence" value="ECO:0007669"/>
    <property type="project" value="TreeGrafter"/>
</dbReference>
<name>A0A5P1F6H5_ASPOF</name>
<dbReference type="Gramene" id="ONK73985">
    <property type="protein sequence ID" value="ONK73985"/>
    <property type="gene ID" value="A4U43_C03F1610"/>
</dbReference>
<evidence type="ECO:0000256" key="6">
    <source>
        <dbReference type="SAM" id="Phobius"/>
    </source>
</evidence>
<proteinExistence type="predicted"/>
<evidence type="ECO:0000256" key="3">
    <source>
        <dbReference type="ARBA" id="ARBA00022574"/>
    </source>
</evidence>
<keyword evidence="6" id="KW-0812">Transmembrane</keyword>
<evidence type="ECO:0000256" key="2">
    <source>
        <dbReference type="ARBA" id="ARBA00022490"/>
    </source>
</evidence>
<accession>A0A5P1F6H5</accession>
<keyword evidence="4" id="KW-0819">tRNA processing</keyword>
<keyword evidence="2" id="KW-0963">Cytoplasm</keyword>
<feature type="transmembrane region" description="Helical" evidence="6">
    <location>
        <begin position="34"/>
        <end position="53"/>
    </location>
</feature>
<reference evidence="8" key="1">
    <citation type="journal article" date="2017" name="Nat. Commun.">
        <title>The asparagus genome sheds light on the origin and evolution of a young Y chromosome.</title>
        <authorList>
            <person name="Harkess A."/>
            <person name="Zhou J."/>
            <person name="Xu C."/>
            <person name="Bowers J.E."/>
            <person name="Van der Hulst R."/>
            <person name="Ayyampalayam S."/>
            <person name="Mercati F."/>
            <person name="Riccardi P."/>
            <person name="McKain M.R."/>
            <person name="Kakrana A."/>
            <person name="Tang H."/>
            <person name="Ray J."/>
            <person name="Groenendijk J."/>
            <person name="Arikit S."/>
            <person name="Mathioni S.M."/>
            <person name="Nakano M."/>
            <person name="Shan H."/>
            <person name="Telgmann-Rauber A."/>
            <person name="Kanno A."/>
            <person name="Yue Z."/>
            <person name="Chen H."/>
            <person name="Li W."/>
            <person name="Chen Y."/>
            <person name="Xu X."/>
            <person name="Zhang Y."/>
            <person name="Luo S."/>
            <person name="Chen H."/>
            <person name="Gao J."/>
            <person name="Mao Z."/>
            <person name="Pires J.C."/>
            <person name="Luo M."/>
            <person name="Kudrna D."/>
            <person name="Wing R.A."/>
            <person name="Meyers B.C."/>
            <person name="Yi K."/>
            <person name="Kong H."/>
            <person name="Lavrijsen P."/>
            <person name="Sunseri F."/>
            <person name="Falavigna A."/>
            <person name="Ye Y."/>
            <person name="Leebens-Mack J.H."/>
            <person name="Chen G."/>
        </authorList>
    </citation>
    <scope>NUCLEOTIDE SEQUENCE [LARGE SCALE GENOMIC DNA]</scope>
    <source>
        <strain evidence="8">cv. DH0086</strain>
    </source>
</reference>
<evidence type="ECO:0000313" key="7">
    <source>
        <dbReference type="EMBL" id="ONK73985.1"/>
    </source>
</evidence>
<dbReference type="AlphaFoldDB" id="A0A5P1F6H5"/>
<keyword evidence="8" id="KW-1185">Reference proteome</keyword>
<evidence type="ECO:0000313" key="8">
    <source>
        <dbReference type="Proteomes" id="UP000243459"/>
    </source>
</evidence>